<accession>A0A7S3D682</accession>
<evidence type="ECO:0000256" key="1">
    <source>
        <dbReference type="ARBA" id="ARBA00022723"/>
    </source>
</evidence>
<dbReference type="Gene3D" id="1.10.1200.270">
    <property type="entry name" value="Methyltransferase, alpha-helical capping domain"/>
    <property type="match status" value="1"/>
</dbReference>
<sequence>MVNNGAAGHAMTSEYSERTRGAGVVIDTARDLFLRALEHTLEAETKESRLKPFCFADFGTADGGTSMATMEAAIQLVRKVHPEREILVVYEDQATNDFRPVFTKYTGTSDFFQKYGPLFVHSTGVSFYFQCAPSNSVQASFSATAMHWLSFKPCDLPDALHITGAAESTEKDVFLAQSEKDWESILLHRSKELVKGGSFVLALFCVNDEGYFLGSTGRGRDMHSTFLKIWSEMMRGGKISEAEWTATTFPMHYRTVKEIEAPFHNADSSVVQAGLRLKEVSTKVVPCIYAEEFRSHNDKEKFAAGLVGTMRTWSEHVFLSALDDSRSPAEKWAIVEEFYSTLKEEVGNDPQHFAMDYVHAYAWITKE</sequence>
<dbReference type="AlphaFoldDB" id="A0A7S3D682"/>
<gene>
    <name evidence="3" type="ORF">PBIL07802_LOCUS10143</name>
</gene>
<dbReference type="EMBL" id="HBIB01015618">
    <property type="protein sequence ID" value="CAE0247950.1"/>
    <property type="molecule type" value="Transcribed_RNA"/>
</dbReference>
<dbReference type="GO" id="GO:0046872">
    <property type="term" value="F:metal ion binding"/>
    <property type="evidence" value="ECO:0007669"/>
    <property type="project" value="UniProtKB-KW"/>
</dbReference>
<dbReference type="GO" id="GO:0008168">
    <property type="term" value="F:methyltransferase activity"/>
    <property type="evidence" value="ECO:0007669"/>
    <property type="project" value="InterPro"/>
</dbReference>
<proteinExistence type="predicted"/>
<keyword evidence="1" id="KW-0479">Metal-binding</keyword>
<dbReference type="Gene3D" id="3.40.50.150">
    <property type="entry name" value="Vaccinia Virus protein VP39"/>
    <property type="match status" value="1"/>
</dbReference>
<keyword evidence="2" id="KW-0460">Magnesium</keyword>
<protein>
    <submittedName>
        <fullName evidence="3">Uncharacterized protein</fullName>
    </submittedName>
</protein>
<dbReference type="InterPro" id="IPR042086">
    <property type="entry name" value="MeTrfase_capping"/>
</dbReference>
<dbReference type="SUPFAM" id="SSF53335">
    <property type="entry name" value="S-adenosyl-L-methionine-dependent methyltransferases"/>
    <property type="match status" value="1"/>
</dbReference>
<dbReference type="PANTHER" id="PTHR31009">
    <property type="entry name" value="S-ADENOSYL-L-METHIONINE:CARBOXYL METHYLTRANSFERASE FAMILY PROTEIN"/>
    <property type="match status" value="1"/>
</dbReference>
<dbReference type="InterPro" id="IPR029063">
    <property type="entry name" value="SAM-dependent_MTases_sf"/>
</dbReference>
<dbReference type="Pfam" id="PF03492">
    <property type="entry name" value="Methyltransf_7"/>
    <property type="match status" value="1"/>
</dbReference>
<evidence type="ECO:0000256" key="2">
    <source>
        <dbReference type="ARBA" id="ARBA00022842"/>
    </source>
</evidence>
<evidence type="ECO:0000313" key="3">
    <source>
        <dbReference type="EMBL" id="CAE0247950.1"/>
    </source>
</evidence>
<dbReference type="InterPro" id="IPR005299">
    <property type="entry name" value="MeTrfase_7"/>
</dbReference>
<name>A0A7S3D682_9EUKA</name>
<reference evidence="3" key="1">
    <citation type="submission" date="2021-01" db="EMBL/GenBank/DDBJ databases">
        <authorList>
            <person name="Corre E."/>
            <person name="Pelletier E."/>
            <person name="Niang G."/>
            <person name="Scheremetjew M."/>
            <person name="Finn R."/>
            <person name="Kale V."/>
            <person name="Holt S."/>
            <person name="Cochrane G."/>
            <person name="Meng A."/>
            <person name="Brown T."/>
            <person name="Cohen L."/>
        </authorList>
    </citation>
    <scope>NUCLEOTIDE SEQUENCE</scope>
    <source>
        <strain evidence="3">NIES-2562</strain>
    </source>
</reference>
<organism evidence="3">
    <name type="scientific">Palpitomonas bilix</name>
    <dbReference type="NCBI Taxonomy" id="652834"/>
    <lineage>
        <taxon>Eukaryota</taxon>
        <taxon>Eukaryota incertae sedis</taxon>
    </lineage>
</organism>